<protein>
    <recommendedName>
        <fullName evidence="4">ATPase</fullName>
    </recommendedName>
</protein>
<dbReference type="STRING" id="471853.Bcav_1606"/>
<evidence type="ECO:0000313" key="3">
    <source>
        <dbReference type="Proteomes" id="UP000007962"/>
    </source>
</evidence>
<name>C5C3G3_BEUC1</name>
<dbReference type="RefSeq" id="WP_015882102.1">
    <property type="nucleotide sequence ID" value="NC_012669.1"/>
</dbReference>
<evidence type="ECO:0000256" key="1">
    <source>
        <dbReference type="SAM" id="Coils"/>
    </source>
</evidence>
<organism evidence="2 3">
    <name type="scientific">Beutenbergia cavernae (strain ATCC BAA-8 / DSM 12333 / CCUG 43141 / JCM 11478 / NBRC 16432 / NCIMB 13614 / HKI 0122)</name>
    <dbReference type="NCBI Taxonomy" id="471853"/>
    <lineage>
        <taxon>Bacteria</taxon>
        <taxon>Bacillati</taxon>
        <taxon>Actinomycetota</taxon>
        <taxon>Actinomycetes</taxon>
        <taxon>Micrococcales</taxon>
        <taxon>Beutenbergiaceae</taxon>
        <taxon>Beutenbergia</taxon>
    </lineage>
</organism>
<gene>
    <name evidence="2" type="ordered locus">Bcav_1606</name>
</gene>
<reference evidence="2 3" key="1">
    <citation type="journal article" date="2009" name="Stand. Genomic Sci.">
        <title>Complete genome sequence of Beutenbergia cavernae type strain (HKI 0122).</title>
        <authorList>
            <person name="Land M."/>
            <person name="Pukall R."/>
            <person name="Abt B."/>
            <person name="Goker M."/>
            <person name="Rohde M."/>
            <person name="Glavina Del Rio T."/>
            <person name="Tice H."/>
            <person name="Copeland A."/>
            <person name="Cheng J.F."/>
            <person name="Lucas S."/>
            <person name="Chen F."/>
            <person name="Nolan M."/>
            <person name="Bruce D."/>
            <person name="Goodwin L."/>
            <person name="Pitluck S."/>
            <person name="Ivanova N."/>
            <person name="Mavromatis K."/>
            <person name="Ovchinnikova G."/>
            <person name="Pati A."/>
            <person name="Chen A."/>
            <person name="Palaniappan K."/>
            <person name="Hauser L."/>
            <person name="Chang Y.J."/>
            <person name="Jefferies C.C."/>
            <person name="Saunders E."/>
            <person name="Brettin T."/>
            <person name="Detter J.C."/>
            <person name="Han C."/>
            <person name="Chain P."/>
            <person name="Bristow J."/>
            <person name="Eisen J.A."/>
            <person name="Markowitz V."/>
            <person name="Hugenholtz P."/>
            <person name="Kyrpides N.C."/>
            <person name="Klenk H.P."/>
            <person name="Lapidus A."/>
        </authorList>
    </citation>
    <scope>NUCLEOTIDE SEQUENCE [LARGE SCALE GENOMIC DNA]</scope>
    <source>
        <strain evidence="3">ATCC BAA-8 / DSM 12333 / NBRC 16432</strain>
    </source>
</reference>
<keyword evidence="3" id="KW-1185">Reference proteome</keyword>
<keyword evidence="1" id="KW-0175">Coiled coil</keyword>
<dbReference type="HOGENOM" id="CLU_078484_2_1_11"/>
<dbReference type="Proteomes" id="UP000007962">
    <property type="component" value="Chromosome"/>
</dbReference>
<evidence type="ECO:0000313" key="2">
    <source>
        <dbReference type="EMBL" id="ACQ79862.1"/>
    </source>
</evidence>
<proteinExistence type="predicted"/>
<dbReference type="KEGG" id="bcv:Bcav_1606"/>
<dbReference type="EMBL" id="CP001618">
    <property type="protein sequence ID" value="ACQ79862.1"/>
    <property type="molecule type" value="Genomic_DNA"/>
</dbReference>
<accession>C5C3G3</accession>
<dbReference type="eggNOG" id="COG0711">
    <property type="taxonomic scope" value="Bacteria"/>
</dbReference>
<sequence>MSEAQDERSAPLLAILDDLVGRVQAARAMPMSASVLVNRAEVLDLLDAVRDSLPDQISAADDVIADADAVLARAQREAERALAQARTEAERLTSQEAVVAQAEARAAEIVAAAEETAERLQRDADDYCDKRLAQFEIDLDAVQAQVHAGRARLAERARNRPEEPDEDD</sequence>
<evidence type="ECO:0008006" key="4">
    <source>
        <dbReference type="Google" id="ProtNLM"/>
    </source>
</evidence>
<feature type="coiled-coil region" evidence="1">
    <location>
        <begin position="64"/>
        <end position="130"/>
    </location>
</feature>
<dbReference type="OrthoDB" id="3291843at2"/>
<dbReference type="AlphaFoldDB" id="C5C3G3"/>